<name>A0A0F9GWZ4_9ZZZZ</name>
<reference evidence="2" key="1">
    <citation type="journal article" date="2015" name="Nature">
        <title>Complex archaea that bridge the gap between prokaryotes and eukaryotes.</title>
        <authorList>
            <person name="Spang A."/>
            <person name="Saw J.H."/>
            <person name="Jorgensen S.L."/>
            <person name="Zaremba-Niedzwiedzka K."/>
            <person name="Martijn J."/>
            <person name="Lind A.E."/>
            <person name="van Eijk R."/>
            <person name="Schleper C."/>
            <person name="Guy L."/>
            <person name="Ettema T.J."/>
        </authorList>
    </citation>
    <scope>NUCLEOTIDE SEQUENCE</scope>
</reference>
<keyword evidence="1" id="KW-1133">Transmembrane helix</keyword>
<evidence type="ECO:0000256" key="1">
    <source>
        <dbReference type="SAM" id="Phobius"/>
    </source>
</evidence>
<feature type="transmembrane region" description="Helical" evidence="1">
    <location>
        <begin position="6"/>
        <end position="27"/>
    </location>
</feature>
<protein>
    <submittedName>
        <fullName evidence="2">Uncharacterized protein</fullName>
    </submittedName>
</protein>
<organism evidence="2">
    <name type="scientific">marine sediment metagenome</name>
    <dbReference type="NCBI Taxonomy" id="412755"/>
    <lineage>
        <taxon>unclassified sequences</taxon>
        <taxon>metagenomes</taxon>
        <taxon>ecological metagenomes</taxon>
    </lineage>
</organism>
<comment type="caution">
    <text evidence="2">The sequence shown here is derived from an EMBL/GenBank/DDBJ whole genome shotgun (WGS) entry which is preliminary data.</text>
</comment>
<gene>
    <name evidence="2" type="ORF">LCGC14_2070480</name>
</gene>
<accession>A0A0F9GWZ4</accession>
<keyword evidence="1" id="KW-0472">Membrane</keyword>
<sequence length="71" mass="8154">MGLEGWPLAVVLMFAMFATWAVFDSWYKQPFIRKQVGDMTITARGHKAVDHVISKYKDDKAHDVHHEGPIQ</sequence>
<evidence type="ECO:0000313" key="2">
    <source>
        <dbReference type="EMBL" id="KKL73880.1"/>
    </source>
</evidence>
<dbReference type="AlphaFoldDB" id="A0A0F9GWZ4"/>
<keyword evidence="1" id="KW-0812">Transmembrane</keyword>
<dbReference type="EMBL" id="LAZR01024827">
    <property type="protein sequence ID" value="KKL73880.1"/>
    <property type="molecule type" value="Genomic_DNA"/>
</dbReference>
<proteinExistence type="predicted"/>